<sequence>MCTHFTYKISSNGYTRKQTQTQKLGYEEILQVSAQLHSIPLKCIASLGWRDSDGDEITFNSDLELECVYQEQGRSISVWVNTNTQVASLESPVYAQHVSLAGISGEKTEMKNELNKLRETLTAPPPPTSTRPNAVYRAQQVLLPIQGPPGEG</sequence>
<dbReference type="OrthoDB" id="661148at2759"/>
<dbReference type="RefSeq" id="XP_009268400.1">
    <property type="nucleotide sequence ID" value="XM_009270125.1"/>
</dbReference>
<organism evidence="1 2">
    <name type="scientific">Wallemia ichthyophaga (strain EXF-994 / CBS 113033)</name>
    <dbReference type="NCBI Taxonomy" id="1299270"/>
    <lineage>
        <taxon>Eukaryota</taxon>
        <taxon>Fungi</taxon>
        <taxon>Dikarya</taxon>
        <taxon>Basidiomycota</taxon>
        <taxon>Wallemiomycotina</taxon>
        <taxon>Wallemiomycetes</taxon>
        <taxon>Wallemiales</taxon>
        <taxon>Wallemiaceae</taxon>
        <taxon>Wallemia</taxon>
    </lineage>
</organism>
<dbReference type="GeneID" id="20373449"/>
<dbReference type="KEGG" id="wic:J056_000497"/>
<dbReference type="Proteomes" id="UP000014064">
    <property type="component" value="Unassembled WGS sequence"/>
</dbReference>
<reference evidence="2" key="1">
    <citation type="journal article" date="2013" name="BMC Genomics">
        <title>Genome and transcriptome sequencing of the halophilic fungus Wallemia ichthyophaga: haloadaptations present and absent.</title>
        <authorList>
            <person name="Zajc J."/>
            <person name="Liu Y."/>
            <person name="Dai W."/>
            <person name="Yang Z."/>
            <person name="Hu J."/>
            <person name="Gostincar C."/>
            <person name="Gunde-Cimerman N."/>
        </authorList>
    </citation>
    <scope>NUCLEOTIDE SEQUENCE [LARGE SCALE GENOMIC DNA]</scope>
    <source>
        <strain evidence="2">EXF-994 / CBS 113033</strain>
    </source>
</reference>
<accession>R9AEU0</accession>
<gene>
    <name evidence="1" type="ORF">J056_000497</name>
</gene>
<dbReference type="AlphaFoldDB" id="R9AEU0"/>
<evidence type="ECO:0008006" key="3">
    <source>
        <dbReference type="Google" id="ProtNLM"/>
    </source>
</evidence>
<keyword evidence="2" id="KW-1185">Reference proteome</keyword>
<proteinExistence type="predicted"/>
<protein>
    <recommendedName>
        <fullName evidence="3">PB1 domain-containing protein</fullName>
    </recommendedName>
</protein>
<dbReference type="HOGENOM" id="CLU_1723740_0_0_1"/>
<evidence type="ECO:0000313" key="2">
    <source>
        <dbReference type="Proteomes" id="UP000014064"/>
    </source>
</evidence>
<dbReference type="Gene3D" id="3.10.20.90">
    <property type="entry name" value="Phosphatidylinositol 3-kinase Catalytic Subunit, Chain A, domain 1"/>
    <property type="match status" value="1"/>
</dbReference>
<dbReference type="EMBL" id="KE007233">
    <property type="protein sequence ID" value="EOR00687.1"/>
    <property type="molecule type" value="Genomic_DNA"/>
</dbReference>
<evidence type="ECO:0000313" key="1">
    <source>
        <dbReference type="EMBL" id="EOR00687.1"/>
    </source>
</evidence>
<name>R9AEU0_WALI9</name>
<dbReference type="SUPFAM" id="SSF54277">
    <property type="entry name" value="CAD &amp; PB1 domains"/>
    <property type="match status" value="1"/>
</dbReference>